<dbReference type="Pfam" id="PF00850">
    <property type="entry name" value="Hist_deacetyl"/>
    <property type="match status" value="1"/>
</dbReference>
<dbReference type="GO" id="GO:0040029">
    <property type="term" value="P:epigenetic regulation of gene expression"/>
    <property type="evidence" value="ECO:0007669"/>
    <property type="project" value="TreeGrafter"/>
</dbReference>
<protein>
    <submittedName>
        <fullName evidence="3">Histone deacetylase-like amidohydrolase</fullName>
        <ecNumber evidence="3">3.5.1.-</ecNumber>
    </submittedName>
</protein>
<dbReference type="InterPro" id="IPR023801">
    <property type="entry name" value="His_deacetylse_dom"/>
</dbReference>
<dbReference type="KEGG" id="upl:DSM104440_00974"/>
<dbReference type="CDD" id="cd11599">
    <property type="entry name" value="HDAC_classII_2"/>
    <property type="match status" value="1"/>
</dbReference>
<dbReference type="PRINTS" id="PR01270">
    <property type="entry name" value="HDASUPER"/>
</dbReference>
<dbReference type="PANTHER" id="PTHR10625:SF10">
    <property type="entry name" value="HISTONE DEACETYLASE HDAC1"/>
    <property type="match status" value="1"/>
</dbReference>
<dbReference type="InterPro" id="IPR037138">
    <property type="entry name" value="His_deacetylse_dom_sf"/>
</dbReference>
<name>A0A6M4H3J2_9PROT</name>
<reference evidence="3 4" key="1">
    <citation type="submission" date="2020-04" db="EMBL/GenBank/DDBJ databases">
        <title>Usitatibacter rugosus gen. nov., sp. nov. and Usitatibacter palustris sp. nov., novel members of Usitatibacteraceae fam. nov. within the order Nitrosomonadales isolated from soil.</title>
        <authorList>
            <person name="Huber K.J."/>
            <person name="Neumann-Schaal M."/>
            <person name="Geppert A."/>
            <person name="Luckner M."/>
            <person name="Wanner G."/>
            <person name="Overmann J."/>
        </authorList>
    </citation>
    <scope>NUCLEOTIDE SEQUENCE [LARGE SCALE GENOMIC DNA]</scope>
    <source>
        <strain evidence="3 4">Swamp67</strain>
    </source>
</reference>
<dbReference type="PANTHER" id="PTHR10625">
    <property type="entry name" value="HISTONE DEACETYLASE HDAC1-RELATED"/>
    <property type="match status" value="1"/>
</dbReference>
<comment type="similarity">
    <text evidence="1">Belongs to the histone deacetylase family.</text>
</comment>
<proteinExistence type="inferred from homology"/>
<dbReference type="EC" id="3.5.1.-" evidence="3"/>
<dbReference type="SUPFAM" id="SSF52768">
    <property type="entry name" value="Arginase/deacetylase"/>
    <property type="match status" value="1"/>
</dbReference>
<keyword evidence="4" id="KW-1185">Reference proteome</keyword>
<evidence type="ECO:0000313" key="3">
    <source>
        <dbReference type="EMBL" id="QJR14181.1"/>
    </source>
</evidence>
<evidence type="ECO:0000256" key="1">
    <source>
        <dbReference type="ARBA" id="ARBA00005947"/>
    </source>
</evidence>
<dbReference type="EMBL" id="CP053073">
    <property type="protein sequence ID" value="QJR14181.1"/>
    <property type="molecule type" value="Genomic_DNA"/>
</dbReference>
<keyword evidence="3" id="KW-0378">Hydrolase</keyword>
<feature type="domain" description="Histone deacetylase" evidence="2">
    <location>
        <begin position="26"/>
        <end position="310"/>
    </location>
</feature>
<dbReference type="GO" id="GO:0004407">
    <property type="term" value="F:histone deacetylase activity"/>
    <property type="evidence" value="ECO:0007669"/>
    <property type="project" value="TreeGrafter"/>
</dbReference>
<sequence>MSRVHSGPCAWITHSGFRLHEMGEGHPECPERLDAISDHLLAIGVLPWLVPYDAPAATFEQLTRAHTALYVRELMAAAPTRDYVHVDPDTAMNPHSLDAALHAAGAAVLATDLVLSGEAHRAFCAVRPPGHHATRDAAMGFCFFNNVAVGVRHALDVHGLERVALADFDVHHGNGSEDILAGDDRVLMVSTFQRGLYPFLGEKPAGANMANVPLEPRSDGTALKRAFEEVWLPRLEAFRPQMLFISAGFDAHRADEMGGLRWTEADYAWITHALLDVADRHCEGRVVSCLEGGYERYALARSVAAHVRELCGAA</sequence>
<dbReference type="Proteomes" id="UP000503096">
    <property type="component" value="Chromosome"/>
</dbReference>
<organism evidence="3 4">
    <name type="scientific">Usitatibacter palustris</name>
    <dbReference type="NCBI Taxonomy" id="2732487"/>
    <lineage>
        <taxon>Bacteria</taxon>
        <taxon>Pseudomonadati</taxon>
        <taxon>Pseudomonadota</taxon>
        <taxon>Betaproteobacteria</taxon>
        <taxon>Nitrosomonadales</taxon>
        <taxon>Usitatibacteraceae</taxon>
        <taxon>Usitatibacter</taxon>
    </lineage>
</organism>
<gene>
    <name evidence="3" type="ORF">DSM104440_00974</name>
</gene>
<evidence type="ECO:0000313" key="4">
    <source>
        <dbReference type="Proteomes" id="UP000503096"/>
    </source>
</evidence>
<dbReference type="InParanoid" id="A0A6M4H3J2"/>
<dbReference type="Gene3D" id="3.40.800.20">
    <property type="entry name" value="Histone deacetylase domain"/>
    <property type="match status" value="1"/>
</dbReference>
<dbReference type="AlphaFoldDB" id="A0A6M4H3J2"/>
<dbReference type="GO" id="GO:0016787">
    <property type="term" value="F:hydrolase activity"/>
    <property type="evidence" value="ECO:0007669"/>
    <property type="project" value="UniProtKB-KW"/>
</dbReference>
<dbReference type="InterPro" id="IPR000286">
    <property type="entry name" value="HDACs"/>
</dbReference>
<evidence type="ECO:0000259" key="2">
    <source>
        <dbReference type="Pfam" id="PF00850"/>
    </source>
</evidence>
<dbReference type="InterPro" id="IPR023696">
    <property type="entry name" value="Ureohydrolase_dom_sf"/>
</dbReference>
<accession>A0A6M4H3J2</accession>